<protein>
    <submittedName>
        <fullName evidence="2">C1 family peptidase</fullName>
    </submittedName>
</protein>
<dbReference type="Pfam" id="PF19408">
    <property type="entry name" value="PKD_6"/>
    <property type="match status" value="1"/>
</dbReference>
<comment type="caution">
    <text evidence="2">The sequence shown here is derived from an EMBL/GenBank/DDBJ whole genome shotgun (WGS) entry which is preliminary data.</text>
</comment>
<dbReference type="InterPro" id="IPR038765">
    <property type="entry name" value="Papain-like_cys_pep_sf"/>
</dbReference>
<dbReference type="CDD" id="cd02619">
    <property type="entry name" value="Peptidase_C1"/>
    <property type="match status" value="1"/>
</dbReference>
<keyword evidence="3" id="KW-1185">Reference proteome</keyword>
<sequence length="478" mass="51399">MKRTIFTLKIITLTTLIILSGCEKKNTEAENTINDQISTVNTAKQIKVYQYANNTGMKFLSDEEYSKLPKADFSVLRKNSTAAKLSNSISSLSSTTSDGTYLISPSSGNQGGEGSCVAWAVGYSAMGILTFPKLNYNQNSIRSPEYIYNQIKVNGCAGGSYIIDALNLIKNQGVCSWNLMPYNDTECSTMPNQLQRNDAANYKSTSFGTLNPKDVSSIKQAISLGWPVVVGFDVSTQFDNMWSNGGVWKTNSTQNRGGHATCIVGYDESRNMFKVQNQWGSFGGDGAGYFWVTYSLVNSGCFKEAYVIYTNVSSTPLSLLGSKDICATENYTIPNLPANSSVIWSATPSGIVNISANGNSATVTKLTDGVFNLQATTISSAGTSVLMLNNIKSGIVAPTFIDGTRTKYAPNSSYNFSSDGTDWEIIGGTIIGGQGTNGIVVETNSSGQLRINVRRVNSCGTSPYIYSGGRIDPNLPPI</sequence>
<name>A0ABV0BZV3_9SPHI</name>
<dbReference type="Proteomes" id="UP001409291">
    <property type="component" value="Unassembled WGS sequence"/>
</dbReference>
<dbReference type="EMBL" id="JBDJNQ010000012">
    <property type="protein sequence ID" value="MEN5379828.1"/>
    <property type="molecule type" value="Genomic_DNA"/>
</dbReference>
<dbReference type="RefSeq" id="WP_346582691.1">
    <property type="nucleotide sequence ID" value="NZ_JBDJLH010000009.1"/>
</dbReference>
<dbReference type="SUPFAM" id="SSF54001">
    <property type="entry name" value="Cysteine proteinases"/>
    <property type="match status" value="1"/>
</dbReference>
<evidence type="ECO:0000313" key="2">
    <source>
        <dbReference type="EMBL" id="MEN5379828.1"/>
    </source>
</evidence>
<dbReference type="Gene3D" id="3.90.70.10">
    <property type="entry name" value="Cysteine proteinases"/>
    <property type="match status" value="1"/>
</dbReference>
<gene>
    <name evidence="2" type="ORF">ABE541_21355</name>
</gene>
<dbReference type="PROSITE" id="PS51257">
    <property type="entry name" value="PROKAR_LIPOPROTEIN"/>
    <property type="match status" value="1"/>
</dbReference>
<feature type="domain" description="Peptidase C1A papain C-terminal" evidence="1">
    <location>
        <begin position="92"/>
        <end position="311"/>
    </location>
</feature>
<dbReference type="Pfam" id="PF00112">
    <property type="entry name" value="Peptidase_C1"/>
    <property type="match status" value="1"/>
</dbReference>
<dbReference type="SMART" id="SM00645">
    <property type="entry name" value="Pept_C1"/>
    <property type="match status" value="1"/>
</dbReference>
<evidence type="ECO:0000313" key="3">
    <source>
        <dbReference type="Proteomes" id="UP001409291"/>
    </source>
</evidence>
<reference evidence="2 3" key="1">
    <citation type="submission" date="2024-04" db="EMBL/GenBank/DDBJ databases">
        <title>WGS of bacteria from Torrens River.</title>
        <authorList>
            <person name="Wyrsch E.R."/>
            <person name="Drigo B."/>
        </authorList>
    </citation>
    <scope>NUCLEOTIDE SEQUENCE [LARGE SCALE GENOMIC DNA]</scope>
    <source>
        <strain evidence="2 3">TWI391</strain>
    </source>
</reference>
<accession>A0ABV0BZV3</accession>
<proteinExistence type="predicted"/>
<evidence type="ECO:0000259" key="1">
    <source>
        <dbReference type="SMART" id="SM00645"/>
    </source>
</evidence>
<organism evidence="2 3">
    <name type="scientific">Sphingobacterium kitahiroshimense</name>
    <dbReference type="NCBI Taxonomy" id="470446"/>
    <lineage>
        <taxon>Bacteria</taxon>
        <taxon>Pseudomonadati</taxon>
        <taxon>Bacteroidota</taxon>
        <taxon>Sphingobacteriia</taxon>
        <taxon>Sphingobacteriales</taxon>
        <taxon>Sphingobacteriaceae</taxon>
        <taxon>Sphingobacterium</taxon>
    </lineage>
</organism>
<dbReference type="InterPro" id="IPR000668">
    <property type="entry name" value="Peptidase_C1A_C"/>
</dbReference>
<dbReference type="InterPro" id="IPR045829">
    <property type="entry name" value="PKD_6"/>
</dbReference>